<dbReference type="EMBL" id="CAJNOH010001977">
    <property type="protein sequence ID" value="CAF1264314.1"/>
    <property type="molecule type" value="Genomic_DNA"/>
</dbReference>
<gene>
    <name evidence="8" type="ORF">FNK824_LOCUS38410</name>
    <name evidence="7" type="ORF">JBS370_LOCUS31889</name>
    <name evidence="5" type="ORF">JXQ802_LOCUS43160</name>
    <name evidence="6" type="ORF">OTI717_LOCUS31515</name>
    <name evidence="3" type="ORF">PYM288_LOCUS28044</name>
    <name evidence="2" type="ORF">RFH988_LOCUS23662</name>
    <name evidence="4" type="ORF">SEV965_LOCUS31309</name>
    <name evidence="1" type="ORF">ZHD862_LOCUS21711</name>
</gene>
<evidence type="ECO:0000313" key="2">
    <source>
        <dbReference type="EMBL" id="CAF1183846.1"/>
    </source>
</evidence>
<evidence type="ECO:0000313" key="9">
    <source>
        <dbReference type="Proteomes" id="UP000663864"/>
    </source>
</evidence>
<dbReference type="Proteomes" id="UP000663882">
    <property type="component" value="Unassembled WGS sequence"/>
</dbReference>
<dbReference type="EMBL" id="CAJOBE010021782">
    <property type="protein sequence ID" value="CAF4246364.1"/>
    <property type="molecule type" value="Genomic_DNA"/>
</dbReference>
<accession>A0A814UT66</accession>
<organism evidence="1 9">
    <name type="scientific">Rotaria sordida</name>
    <dbReference type="NCBI Taxonomy" id="392033"/>
    <lineage>
        <taxon>Eukaryota</taxon>
        <taxon>Metazoa</taxon>
        <taxon>Spiralia</taxon>
        <taxon>Gnathifera</taxon>
        <taxon>Rotifera</taxon>
        <taxon>Eurotatoria</taxon>
        <taxon>Bdelloidea</taxon>
        <taxon>Philodinida</taxon>
        <taxon>Philodinidae</taxon>
        <taxon>Rotaria</taxon>
    </lineage>
</organism>
<dbReference type="OrthoDB" id="10030020at2759"/>
<dbReference type="EMBL" id="CAJOBD010008130">
    <property type="protein sequence ID" value="CAF4104583.1"/>
    <property type="molecule type" value="Genomic_DNA"/>
</dbReference>
<evidence type="ECO:0000313" key="10">
    <source>
        <dbReference type="Proteomes" id="UP000663870"/>
    </source>
</evidence>
<evidence type="ECO:0000313" key="1">
    <source>
        <dbReference type="EMBL" id="CAF1180170.1"/>
    </source>
</evidence>
<proteinExistence type="predicted"/>
<comment type="caution">
    <text evidence="1">The sequence shown here is derived from an EMBL/GenBank/DDBJ whole genome shotgun (WGS) entry which is preliminary data.</text>
</comment>
<evidence type="ECO:0000313" key="7">
    <source>
        <dbReference type="EMBL" id="CAF4104583.1"/>
    </source>
</evidence>
<dbReference type="Proteomes" id="UP000663870">
    <property type="component" value="Unassembled WGS sequence"/>
</dbReference>
<evidence type="ECO:0000313" key="8">
    <source>
        <dbReference type="EMBL" id="CAF4246364.1"/>
    </source>
</evidence>
<dbReference type="Proteomes" id="UP000663889">
    <property type="component" value="Unassembled WGS sequence"/>
</dbReference>
<evidence type="ECO:0000313" key="6">
    <source>
        <dbReference type="EMBL" id="CAF4048483.1"/>
    </source>
</evidence>
<dbReference type="InterPro" id="IPR016181">
    <property type="entry name" value="Acyl_CoA_acyltransferase"/>
</dbReference>
<dbReference type="Proteomes" id="UP000663836">
    <property type="component" value="Unassembled WGS sequence"/>
</dbReference>
<dbReference type="EMBL" id="CAJNOT010001309">
    <property type="protein sequence ID" value="CAF1180170.1"/>
    <property type="molecule type" value="Genomic_DNA"/>
</dbReference>
<protein>
    <recommendedName>
        <fullName evidence="11">N-acetyltransferase domain-containing protein</fullName>
    </recommendedName>
</protein>
<dbReference type="EMBL" id="CAJNOO010001657">
    <property type="protein sequence ID" value="CAF1183846.1"/>
    <property type="molecule type" value="Genomic_DNA"/>
</dbReference>
<reference evidence="1" key="1">
    <citation type="submission" date="2021-02" db="EMBL/GenBank/DDBJ databases">
        <authorList>
            <person name="Nowell W R."/>
        </authorList>
    </citation>
    <scope>NUCLEOTIDE SEQUENCE</scope>
</reference>
<evidence type="ECO:0000313" key="4">
    <source>
        <dbReference type="EMBL" id="CAF1398372.1"/>
    </source>
</evidence>
<evidence type="ECO:0000313" key="3">
    <source>
        <dbReference type="EMBL" id="CAF1264314.1"/>
    </source>
</evidence>
<dbReference type="EMBL" id="CAJNOU010003579">
    <property type="protein sequence ID" value="CAF1398372.1"/>
    <property type="molecule type" value="Genomic_DNA"/>
</dbReference>
<evidence type="ECO:0000313" key="5">
    <source>
        <dbReference type="EMBL" id="CAF1544157.1"/>
    </source>
</evidence>
<dbReference type="Proteomes" id="UP000663823">
    <property type="component" value="Unassembled WGS sequence"/>
</dbReference>
<keyword evidence="10" id="KW-1185">Reference proteome</keyword>
<dbReference type="EMBL" id="CAJOAX010009066">
    <property type="protein sequence ID" value="CAF4048483.1"/>
    <property type="molecule type" value="Genomic_DNA"/>
</dbReference>
<dbReference type="Proteomes" id="UP000663854">
    <property type="component" value="Unassembled WGS sequence"/>
</dbReference>
<dbReference type="Proteomes" id="UP000663874">
    <property type="component" value="Unassembled WGS sequence"/>
</dbReference>
<dbReference type="SUPFAM" id="SSF55729">
    <property type="entry name" value="Acyl-CoA N-acyltransferases (Nat)"/>
    <property type="match status" value="1"/>
</dbReference>
<name>A0A814UT66_9BILA</name>
<evidence type="ECO:0008006" key="11">
    <source>
        <dbReference type="Google" id="ProtNLM"/>
    </source>
</evidence>
<dbReference type="Gene3D" id="3.40.630.30">
    <property type="match status" value="1"/>
</dbReference>
<dbReference type="AlphaFoldDB" id="A0A814UT66"/>
<dbReference type="EMBL" id="CAJNOL010003057">
    <property type="protein sequence ID" value="CAF1544157.1"/>
    <property type="molecule type" value="Genomic_DNA"/>
</dbReference>
<dbReference type="Proteomes" id="UP000663864">
    <property type="component" value="Unassembled WGS sequence"/>
</dbReference>
<sequence length="102" mass="11951">MKQYWEFKKNDLIQILMVGIQQGCSGKGFVTKLHQILFDRCRQRGFKHIFVEVANPATYYIYTKKFNGKEFASISLSKFISNDGRRPFEGYDGEIQLIVFDL</sequence>